<keyword evidence="16" id="KW-0325">Glycoprotein</keyword>
<evidence type="ECO:0000313" key="24">
    <source>
        <dbReference type="EMBL" id="MBA0585340.1"/>
    </source>
</evidence>
<keyword evidence="5" id="KW-0433">Leucine-rich repeat</keyword>
<evidence type="ECO:0000256" key="2">
    <source>
        <dbReference type="ARBA" id="ARBA00012513"/>
    </source>
</evidence>
<keyword evidence="11" id="KW-0418">Kinase</keyword>
<organism evidence="23 25">
    <name type="scientific">Gossypium raimondii</name>
    <name type="common">Peruvian cotton</name>
    <name type="synonym">Gossypium klotzschianum subsp. raimondii</name>
    <dbReference type="NCBI Taxonomy" id="29730"/>
    <lineage>
        <taxon>Eukaryota</taxon>
        <taxon>Viridiplantae</taxon>
        <taxon>Streptophyta</taxon>
        <taxon>Embryophyta</taxon>
        <taxon>Tracheophyta</taxon>
        <taxon>Spermatophyta</taxon>
        <taxon>Magnoliopsida</taxon>
        <taxon>eudicotyledons</taxon>
        <taxon>Gunneridae</taxon>
        <taxon>Pentapetalae</taxon>
        <taxon>rosids</taxon>
        <taxon>malvids</taxon>
        <taxon>Malvales</taxon>
        <taxon>Malvaceae</taxon>
        <taxon>Malvoideae</taxon>
        <taxon>Gossypium</taxon>
    </lineage>
</organism>
<dbReference type="STRING" id="29730.A0A0D2PN33"/>
<keyword evidence="25" id="KW-1185">Reference proteome</keyword>
<dbReference type="FunFam" id="3.30.200.20:FF:000309">
    <property type="entry name" value="Leucine-rich repeat receptor protein kinase MSP1"/>
    <property type="match status" value="1"/>
</dbReference>
<dbReference type="OMA" id="WGFDGKL"/>
<keyword evidence="10 19" id="KW-0547">Nucleotide-binding</keyword>
<dbReference type="InterPro" id="IPR008266">
    <property type="entry name" value="Tyr_kinase_AS"/>
</dbReference>
<dbReference type="GO" id="GO:0004674">
    <property type="term" value="F:protein serine/threonine kinase activity"/>
    <property type="evidence" value="ECO:0007669"/>
    <property type="project" value="UniProtKB-KW"/>
</dbReference>
<sequence length="874" mass="96648">MEFELKVLLFIIVVAVFTSFADGDENGGQIEALLKWKNSLENPSSASLFSWDISSNSSFSPCEKWVGIICDDGFVNIIHINLTSMGLKGMLQGLDFVSFPELVTLDLSNNSLYGVIPKSIGMLANLKILYVNANHFSGSIPSAIGNLTKLKGLHLSLNHLSGNIPKEIGLIASLVDLKLPMNNLSGSLPAEITNLTSMKILLMGNNRLSGYLPDSICSGGLLERLSVHTNRFIGPVPKDLKNCSRLVRVRFEENELTGNISEDFGVYPMLNYIDLSYNKFFGEISPNWGSNRNLKSFKVSHNNIAGSIPSELANATKLEILDLSYNQLVGKIPNELGGLKLLFNLELNDNQLSGNVPTEFRFLSELAHLNLAVNRLSGLVPEEFGQCSKLLYLNLSNNKLTAMVPSQIGRLHSLQDLDLSHNLLTGELTSELGYLSSLETLNLSHNQFSGYIPNTFDTMSSLTAVDVSYNMLAGPLPNSKAFRNAPAKTFEHNKGLCCNAMMKKSKRKYSKMVLVSIIAPILSTLILLSVILGTFFTRSSRARYMVEPEGAGERENCVTIWGFDGKLMYESLIQATEDFNPKYCIGRGGSGSVYKAMLPTGQVFAVKKLHEIYDDDDVANLKSFSNEIDALTEVKHRNIVKLCGFCSHAKYSFLVYEYLEGGSLAKMLASEEKAKQLDWNKRIQVVKGVANALTYMHHECFPPVIHRDISSSNILLDSEYEARVSDFGTARILNPDSSKLISFAGTFGYSAPELAYGTEANEKCDVYSYGVLALEVIMGKHPEDLLLSLSLPESIIGHRFTVKDLLDHRLPPPEDPVGEEVVFTIKLAFSCLQTKPQSRPTMQQVSQKLLTRKPTLSDPLEMIKLEKLLVDQIL</sequence>
<evidence type="ECO:0000256" key="21">
    <source>
        <dbReference type="SAM" id="SignalP"/>
    </source>
</evidence>
<evidence type="ECO:0000259" key="22">
    <source>
        <dbReference type="PROSITE" id="PS50011"/>
    </source>
</evidence>
<dbReference type="InterPro" id="IPR000719">
    <property type="entry name" value="Prot_kinase_dom"/>
</dbReference>
<dbReference type="OrthoDB" id="676979at2759"/>
<dbReference type="FunFam" id="1.10.510.10:FF:000445">
    <property type="entry name" value="MDIS1-interacting receptor like kinase 2"/>
    <property type="match status" value="1"/>
</dbReference>
<dbReference type="InterPro" id="IPR017441">
    <property type="entry name" value="Protein_kinase_ATP_BS"/>
</dbReference>
<keyword evidence="13 20" id="KW-1133">Transmembrane helix</keyword>
<evidence type="ECO:0000256" key="1">
    <source>
        <dbReference type="ARBA" id="ARBA00004479"/>
    </source>
</evidence>
<dbReference type="InterPro" id="IPR051420">
    <property type="entry name" value="Ser_Thr_Kinases_DiverseReg"/>
</dbReference>
<evidence type="ECO:0000256" key="4">
    <source>
        <dbReference type="ARBA" id="ARBA00022553"/>
    </source>
</evidence>
<proteinExistence type="predicted"/>
<dbReference type="Proteomes" id="UP000593578">
    <property type="component" value="Unassembled WGS sequence"/>
</dbReference>
<dbReference type="Pfam" id="PF00069">
    <property type="entry name" value="Pkinase"/>
    <property type="match status" value="1"/>
</dbReference>
<keyword evidence="7 20" id="KW-0812">Transmembrane</keyword>
<dbReference type="InterPro" id="IPR013210">
    <property type="entry name" value="LRR_N_plant-typ"/>
</dbReference>
<reference evidence="24" key="3">
    <citation type="submission" date="2020-04" db="EMBL/GenBank/DDBJ databases">
        <authorList>
            <person name="Grover C.E."/>
            <person name="Arick M.A. II"/>
            <person name="Thrash A."/>
            <person name="Conover J.L."/>
            <person name="Sanders W.S."/>
            <person name="Peterson D.G."/>
            <person name="Scheffler J.A."/>
            <person name="Scheffler B.E."/>
            <person name="Wendel J.F."/>
        </authorList>
    </citation>
    <scope>NUCLEOTIDE SEQUENCE</scope>
    <source>
        <strain evidence="24">8</strain>
        <tissue evidence="24">Leaf</tissue>
    </source>
</reference>
<feature type="binding site" evidence="19">
    <location>
        <position position="608"/>
    </location>
    <ligand>
        <name>ATP</name>
        <dbReference type="ChEBI" id="CHEBI:30616"/>
    </ligand>
</feature>
<feature type="domain" description="Protein kinase" evidence="22">
    <location>
        <begin position="579"/>
        <end position="856"/>
    </location>
</feature>
<dbReference type="GO" id="GO:0016020">
    <property type="term" value="C:membrane"/>
    <property type="evidence" value="ECO:0007669"/>
    <property type="project" value="UniProtKB-SubCell"/>
</dbReference>
<evidence type="ECO:0000256" key="16">
    <source>
        <dbReference type="ARBA" id="ARBA00023180"/>
    </source>
</evidence>
<keyword evidence="9" id="KW-0677">Repeat</keyword>
<evidence type="ECO:0000256" key="17">
    <source>
        <dbReference type="ARBA" id="ARBA00047899"/>
    </source>
</evidence>
<dbReference type="eggNOG" id="ENOG502QQYD">
    <property type="taxonomic scope" value="Eukaryota"/>
</dbReference>
<dbReference type="InterPro" id="IPR011009">
    <property type="entry name" value="Kinase-like_dom_sf"/>
</dbReference>
<keyword evidence="12 19" id="KW-0067">ATP-binding</keyword>
<evidence type="ECO:0000256" key="10">
    <source>
        <dbReference type="ARBA" id="ARBA00022741"/>
    </source>
</evidence>
<dbReference type="Pfam" id="PF13855">
    <property type="entry name" value="LRR_8"/>
    <property type="match status" value="2"/>
</dbReference>
<keyword evidence="4" id="KW-0597">Phosphoprotein</keyword>
<keyword evidence="14 20" id="KW-0472">Membrane</keyword>
<name>A0A0D2PN33_GOSRA</name>
<dbReference type="PROSITE" id="PS50011">
    <property type="entry name" value="PROTEIN_KINASE_DOM"/>
    <property type="match status" value="1"/>
</dbReference>
<dbReference type="Gramene" id="KJB28548">
    <property type="protein sequence ID" value="KJB28548"/>
    <property type="gene ID" value="B456_005G054700"/>
</dbReference>
<evidence type="ECO:0000256" key="13">
    <source>
        <dbReference type="ARBA" id="ARBA00022989"/>
    </source>
</evidence>
<dbReference type="Gene3D" id="3.80.10.10">
    <property type="entry name" value="Ribonuclease Inhibitor"/>
    <property type="match status" value="3"/>
</dbReference>
<evidence type="ECO:0000256" key="7">
    <source>
        <dbReference type="ARBA" id="ARBA00022692"/>
    </source>
</evidence>
<dbReference type="PROSITE" id="PS00109">
    <property type="entry name" value="PROTEIN_KINASE_TYR"/>
    <property type="match status" value="1"/>
</dbReference>
<keyword evidence="6" id="KW-0808">Transferase</keyword>
<evidence type="ECO:0000256" key="8">
    <source>
        <dbReference type="ARBA" id="ARBA00022729"/>
    </source>
</evidence>
<comment type="catalytic activity">
    <reaction evidence="18">
        <text>L-seryl-[protein] + ATP = O-phospho-L-seryl-[protein] + ADP + H(+)</text>
        <dbReference type="Rhea" id="RHEA:17989"/>
        <dbReference type="Rhea" id="RHEA-COMP:9863"/>
        <dbReference type="Rhea" id="RHEA-COMP:11604"/>
        <dbReference type="ChEBI" id="CHEBI:15378"/>
        <dbReference type="ChEBI" id="CHEBI:29999"/>
        <dbReference type="ChEBI" id="CHEBI:30616"/>
        <dbReference type="ChEBI" id="CHEBI:83421"/>
        <dbReference type="ChEBI" id="CHEBI:456216"/>
        <dbReference type="EC" id="2.7.11.1"/>
    </reaction>
</comment>
<feature type="transmembrane region" description="Helical" evidence="20">
    <location>
        <begin position="512"/>
        <end position="536"/>
    </location>
</feature>
<gene>
    <name evidence="23" type="ORF">B456_005G054700</name>
    <name evidence="24" type="ORF">Gorai_016120</name>
</gene>
<evidence type="ECO:0000256" key="15">
    <source>
        <dbReference type="ARBA" id="ARBA00023170"/>
    </source>
</evidence>
<dbReference type="EC" id="2.7.11.1" evidence="2"/>
<dbReference type="PANTHER" id="PTHR48005">
    <property type="entry name" value="LEUCINE RICH REPEAT KINASE 2"/>
    <property type="match status" value="1"/>
</dbReference>
<evidence type="ECO:0000256" key="11">
    <source>
        <dbReference type="ARBA" id="ARBA00022777"/>
    </source>
</evidence>
<dbReference type="FunFam" id="3.80.10.10:FF:000177">
    <property type="entry name" value="Leucine-rich repeat receptor-like serine/threonine-protein kinase At1g17230"/>
    <property type="match status" value="1"/>
</dbReference>
<accession>A0A0D2PN33</accession>
<dbReference type="PRINTS" id="PR00019">
    <property type="entry name" value="LEURICHRPT"/>
</dbReference>
<dbReference type="EMBL" id="CM001744">
    <property type="protein sequence ID" value="KJB28548.1"/>
    <property type="molecule type" value="Genomic_DNA"/>
</dbReference>
<dbReference type="InterPro" id="IPR003591">
    <property type="entry name" value="Leu-rich_rpt_typical-subtyp"/>
</dbReference>
<keyword evidence="3" id="KW-0723">Serine/threonine-protein kinase</keyword>
<feature type="chain" id="PRO_5033221030" description="non-specific serine/threonine protein kinase" evidence="21">
    <location>
        <begin position="24"/>
        <end position="874"/>
    </location>
</feature>
<comment type="subcellular location">
    <subcellularLocation>
        <location evidence="1">Membrane</location>
        <topology evidence="1">Single-pass type I membrane protein</topology>
    </subcellularLocation>
</comment>
<reference evidence="23 25" key="1">
    <citation type="journal article" date="2012" name="Nature">
        <title>Repeated polyploidization of Gossypium genomes and the evolution of spinnable cotton fibres.</title>
        <authorList>
            <person name="Paterson A.H."/>
            <person name="Wendel J.F."/>
            <person name="Gundlach H."/>
            <person name="Guo H."/>
            <person name="Jenkins J."/>
            <person name="Jin D."/>
            <person name="Llewellyn D."/>
            <person name="Showmaker K.C."/>
            <person name="Shu S."/>
            <person name="Udall J."/>
            <person name="Yoo M.J."/>
            <person name="Byers R."/>
            <person name="Chen W."/>
            <person name="Doron-Faigenboim A."/>
            <person name="Duke M.V."/>
            <person name="Gong L."/>
            <person name="Grimwood J."/>
            <person name="Grover C."/>
            <person name="Grupp K."/>
            <person name="Hu G."/>
            <person name="Lee T.H."/>
            <person name="Li J."/>
            <person name="Lin L."/>
            <person name="Liu T."/>
            <person name="Marler B.S."/>
            <person name="Page J.T."/>
            <person name="Roberts A.W."/>
            <person name="Romanel E."/>
            <person name="Sanders W.S."/>
            <person name="Szadkowski E."/>
            <person name="Tan X."/>
            <person name="Tang H."/>
            <person name="Xu C."/>
            <person name="Wang J."/>
            <person name="Wang Z."/>
            <person name="Zhang D."/>
            <person name="Zhang L."/>
            <person name="Ashrafi H."/>
            <person name="Bedon F."/>
            <person name="Bowers J.E."/>
            <person name="Brubaker C.L."/>
            <person name="Chee P.W."/>
            <person name="Das S."/>
            <person name="Gingle A.R."/>
            <person name="Haigler C.H."/>
            <person name="Harker D."/>
            <person name="Hoffmann L.V."/>
            <person name="Hovav R."/>
            <person name="Jones D.C."/>
            <person name="Lemke C."/>
            <person name="Mansoor S."/>
            <person name="ur Rahman M."/>
            <person name="Rainville L.N."/>
            <person name="Rambani A."/>
            <person name="Reddy U.K."/>
            <person name="Rong J.K."/>
            <person name="Saranga Y."/>
            <person name="Scheffler B.E."/>
            <person name="Scheffler J.A."/>
            <person name="Stelly D.M."/>
            <person name="Triplett B.A."/>
            <person name="Van Deynze A."/>
            <person name="Vaslin M.F."/>
            <person name="Waghmare V.N."/>
            <person name="Walford S.A."/>
            <person name="Wright R.J."/>
            <person name="Zaki E.A."/>
            <person name="Zhang T."/>
            <person name="Dennis E.S."/>
            <person name="Mayer K.F."/>
            <person name="Peterson D.G."/>
            <person name="Rokhsar D.S."/>
            <person name="Wang X."/>
            <person name="Schmutz J."/>
        </authorList>
    </citation>
    <scope>NUCLEOTIDE SEQUENCE [LARGE SCALE GENOMIC DNA]</scope>
</reference>
<dbReference type="Pfam" id="PF00560">
    <property type="entry name" value="LRR_1"/>
    <property type="match status" value="3"/>
</dbReference>
<dbReference type="SMART" id="SM00369">
    <property type="entry name" value="LRR_TYP"/>
    <property type="match status" value="7"/>
</dbReference>
<evidence type="ECO:0000313" key="23">
    <source>
        <dbReference type="EMBL" id="KJB28548.1"/>
    </source>
</evidence>
<evidence type="ECO:0000256" key="18">
    <source>
        <dbReference type="ARBA" id="ARBA00048679"/>
    </source>
</evidence>
<dbReference type="SUPFAM" id="SSF52058">
    <property type="entry name" value="L domain-like"/>
    <property type="match status" value="2"/>
</dbReference>
<dbReference type="InterPro" id="IPR032675">
    <property type="entry name" value="LRR_dom_sf"/>
</dbReference>
<feature type="signal peptide" evidence="21">
    <location>
        <begin position="1"/>
        <end position="23"/>
    </location>
</feature>
<evidence type="ECO:0000256" key="20">
    <source>
        <dbReference type="SAM" id="Phobius"/>
    </source>
</evidence>
<dbReference type="SUPFAM" id="SSF56112">
    <property type="entry name" value="Protein kinase-like (PK-like)"/>
    <property type="match status" value="1"/>
</dbReference>
<dbReference type="GO" id="GO:0005524">
    <property type="term" value="F:ATP binding"/>
    <property type="evidence" value="ECO:0007669"/>
    <property type="project" value="UniProtKB-UniRule"/>
</dbReference>
<evidence type="ECO:0000313" key="25">
    <source>
        <dbReference type="Proteomes" id="UP000032304"/>
    </source>
</evidence>
<evidence type="ECO:0000256" key="5">
    <source>
        <dbReference type="ARBA" id="ARBA00022614"/>
    </source>
</evidence>
<comment type="catalytic activity">
    <reaction evidence="17">
        <text>L-threonyl-[protein] + ATP = O-phospho-L-threonyl-[protein] + ADP + H(+)</text>
        <dbReference type="Rhea" id="RHEA:46608"/>
        <dbReference type="Rhea" id="RHEA-COMP:11060"/>
        <dbReference type="Rhea" id="RHEA-COMP:11605"/>
        <dbReference type="ChEBI" id="CHEBI:15378"/>
        <dbReference type="ChEBI" id="CHEBI:30013"/>
        <dbReference type="ChEBI" id="CHEBI:30616"/>
        <dbReference type="ChEBI" id="CHEBI:61977"/>
        <dbReference type="ChEBI" id="CHEBI:456216"/>
        <dbReference type="EC" id="2.7.11.1"/>
    </reaction>
</comment>
<evidence type="ECO:0000256" key="6">
    <source>
        <dbReference type="ARBA" id="ARBA00022679"/>
    </source>
</evidence>
<protein>
    <recommendedName>
        <fullName evidence="2">non-specific serine/threonine protein kinase</fullName>
        <ecNumber evidence="2">2.7.11.1</ecNumber>
    </recommendedName>
</protein>
<dbReference type="FunFam" id="3.80.10.10:FF:000400">
    <property type="entry name" value="Nuclear pore complex protein NUP107"/>
    <property type="match status" value="1"/>
</dbReference>
<dbReference type="PROSITE" id="PS00107">
    <property type="entry name" value="PROTEIN_KINASE_ATP"/>
    <property type="match status" value="1"/>
</dbReference>
<dbReference type="PANTHER" id="PTHR48005:SF70">
    <property type="entry name" value="MDIS1-INTERACTING RECEPTOR LIKE KINASE 2-LIKE"/>
    <property type="match status" value="1"/>
</dbReference>
<dbReference type="Gene3D" id="1.10.510.10">
    <property type="entry name" value="Transferase(Phosphotransferase) domain 1"/>
    <property type="match status" value="1"/>
</dbReference>
<keyword evidence="8 21" id="KW-0732">Signal</keyword>
<dbReference type="Proteomes" id="UP000032304">
    <property type="component" value="Chromosome 5"/>
</dbReference>
<evidence type="ECO:0000256" key="9">
    <source>
        <dbReference type="ARBA" id="ARBA00022737"/>
    </source>
</evidence>
<evidence type="ECO:0000256" key="14">
    <source>
        <dbReference type="ARBA" id="ARBA00023136"/>
    </source>
</evidence>
<dbReference type="Gene3D" id="3.30.200.20">
    <property type="entry name" value="Phosphorylase Kinase, domain 1"/>
    <property type="match status" value="1"/>
</dbReference>
<evidence type="ECO:0000256" key="3">
    <source>
        <dbReference type="ARBA" id="ARBA00022527"/>
    </source>
</evidence>
<dbReference type="Pfam" id="PF08263">
    <property type="entry name" value="LRRNT_2"/>
    <property type="match status" value="1"/>
</dbReference>
<dbReference type="InterPro" id="IPR001611">
    <property type="entry name" value="Leu-rich_rpt"/>
</dbReference>
<reference evidence="24 26" key="2">
    <citation type="journal article" date="2019" name="Genome Biol. Evol.">
        <title>Insights into the evolution of the New World diploid cottons (Gossypium, subgenus Houzingenia) based on genome sequencing.</title>
        <authorList>
            <person name="Grover C.E."/>
            <person name="Arick M.A. 2nd"/>
            <person name="Thrash A."/>
            <person name="Conover J.L."/>
            <person name="Sanders W.S."/>
            <person name="Peterson D.G."/>
            <person name="Frelichowski J.E."/>
            <person name="Scheffler J.A."/>
            <person name="Scheffler B.E."/>
            <person name="Wendel J.F."/>
        </authorList>
    </citation>
    <scope>NUCLEOTIDE SEQUENCE [LARGE SCALE GENOMIC DNA]</scope>
    <source>
        <strain evidence="24">8</strain>
        <tissue evidence="24">Leaf</tissue>
    </source>
</reference>
<dbReference type="KEGG" id="gra:105796784"/>
<dbReference type="AlphaFoldDB" id="A0A0D2PN33"/>
<evidence type="ECO:0000256" key="19">
    <source>
        <dbReference type="PROSITE-ProRule" id="PRU10141"/>
    </source>
</evidence>
<keyword evidence="15" id="KW-0675">Receptor</keyword>
<dbReference type="EMBL" id="JABEZZ010000005">
    <property type="protein sequence ID" value="MBA0585340.1"/>
    <property type="molecule type" value="Genomic_DNA"/>
</dbReference>
<evidence type="ECO:0000313" key="26">
    <source>
        <dbReference type="Proteomes" id="UP000593578"/>
    </source>
</evidence>
<evidence type="ECO:0000256" key="12">
    <source>
        <dbReference type="ARBA" id="ARBA00022840"/>
    </source>
</evidence>